<dbReference type="Gene3D" id="3.40.50.720">
    <property type="entry name" value="NAD(P)-binding Rossmann-like Domain"/>
    <property type="match status" value="1"/>
</dbReference>
<dbReference type="Proteomes" id="UP000591844">
    <property type="component" value="Unassembled WGS sequence"/>
</dbReference>
<dbReference type="GO" id="GO:0000166">
    <property type="term" value="F:nucleotide binding"/>
    <property type="evidence" value="ECO:0007669"/>
    <property type="project" value="InterPro"/>
</dbReference>
<dbReference type="RefSeq" id="WP_166310447.1">
    <property type="nucleotide sequence ID" value="NZ_CAWPIB010000040.1"/>
</dbReference>
<dbReference type="Pfam" id="PF01408">
    <property type="entry name" value="GFO_IDH_MocA"/>
    <property type="match status" value="1"/>
</dbReference>
<dbReference type="SUPFAM" id="SSF51735">
    <property type="entry name" value="NAD(P)-binding Rossmann-fold domains"/>
    <property type="match status" value="1"/>
</dbReference>
<accession>A0A7X5QHN7</accession>
<name>A0A7X5QHN7_9GAMM</name>
<evidence type="ECO:0000313" key="3">
    <source>
        <dbReference type="Proteomes" id="UP000591844"/>
    </source>
</evidence>
<feature type="domain" description="Gfo/Idh/MocA-like oxidoreductase N-terminal" evidence="1">
    <location>
        <begin position="7"/>
        <end position="128"/>
    </location>
</feature>
<dbReference type="PANTHER" id="PTHR43377">
    <property type="entry name" value="BILIVERDIN REDUCTASE A"/>
    <property type="match status" value="1"/>
</dbReference>
<reference evidence="2 3" key="1">
    <citation type="submission" date="2018-02" db="EMBL/GenBank/DDBJ databases">
        <authorList>
            <person name="Machado R.A."/>
        </authorList>
    </citation>
    <scope>NUCLEOTIDE SEQUENCE [LARGE SCALE GENOMIC DNA]</scope>
    <source>
        <strain evidence="2 3">DSM 19724</strain>
    </source>
</reference>
<comment type="caution">
    <text evidence="2">The sequence shown here is derived from an EMBL/GenBank/DDBJ whole genome shotgun (WGS) entry which is preliminary data.</text>
</comment>
<dbReference type="Gene3D" id="3.30.360.10">
    <property type="entry name" value="Dihydrodipicolinate Reductase, domain 2"/>
    <property type="match status" value="1"/>
</dbReference>
<proteinExistence type="predicted"/>
<sequence length="382" mass="43855">MPETYCIKVGVVGCGAIAQIMHFPHLKELNELFEIKAICDISSSLLNKIGKKYNIDDEYRYTDYTEFLESGIDAVFVLTEGSHAPLVSQALKAGKHVFCEKPLCFTVKEAEEIEIILKKIDKIVMIGYMKRYDPGFKYALDIINKIENPRYTQVTILHPSEQQYFDMHEVLRFNDIPKDIKEEKIQEQNRILASAVGNIEENIKYIYHDAMLSSMVHNINLIRAMFGEPIGVLSTQIWPIYSYYPTISTVLDYGENHHIILTWSYLSGVRNYIEELSVYSDSERIKAKFSSPFLKNIPTIVSQEYMQDGKLITSEVEVSYDNAFKEELRVFYQCVINNNNVITDVLDAKEDIKLLQSILAANHPKGLGGEVLQRLITSKKHE</sequence>
<dbReference type="InterPro" id="IPR051450">
    <property type="entry name" value="Gfo/Idh/MocA_Oxidoreductases"/>
</dbReference>
<dbReference type="AlphaFoldDB" id="A0A7X5QHN7"/>
<dbReference type="InterPro" id="IPR036291">
    <property type="entry name" value="NAD(P)-bd_dom_sf"/>
</dbReference>
<evidence type="ECO:0000259" key="1">
    <source>
        <dbReference type="Pfam" id="PF01408"/>
    </source>
</evidence>
<dbReference type="InterPro" id="IPR000683">
    <property type="entry name" value="Gfo/Idh/MocA-like_OxRdtase_N"/>
</dbReference>
<organism evidence="2 3">
    <name type="scientific">Photorhabdus cinerea</name>
    <dbReference type="NCBI Taxonomy" id="471575"/>
    <lineage>
        <taxon>Bacteria</taxon>
        <taxon>Pseudomonadati</taxon>
        <taxon>Pseudomonadota</taxon>
        <taxon>Gammaproteobacteria</taxon>
        <taxon>Enterobacterales</taxon>
        <taxon>Morganellaceae</taxon>
        <taxon>Photorhabdus</taxon>
    </lineage>
</organism>
<gene>
    <name evidence="2" type="ORF">C5469_21090</name>
</gene>
<keyword evidence="3" id="KW-1185">Reference proteome</keyword>
<dbReference type="EMBL" id="PUJW01000040">
    <property type="protein sequence ID" value="NHB94494.1"/>
    <property type="molecule type" value="Genomic_DNA"/>
</dbReference>
<evidence type="ECO:0000313" key="2">
    <source>
        <dbReference type="EMBL" id="NHB94494.1"/>
    </source>
</evidence>
<protein>
    <recommendedName>
        <fullName evidence="1">Gfo/Idh/MocA-like oxidoreductase N-terminal domain-containing protein</fullName>
    </recommendedName>
</protein>
<dbReference type="PANTHER" id="PTHR43377:SF1">
    <property type="entry name" value="BILIVERDIN REDUCTASE A"/>
    <property type="match status" value="1"/>
</dbReference>